<dbReference type="Pfam" id="PF01612">
    <property type="entry name" value="DNA_pol_A_exo1"/>
    <property type="match status" value="1"/>
</dbReference>
<dbReference type="InterPro" id="IPR052408">
    <property type="entry name" value="Exonuclease_MUT-7-like"/>
</dbReference>
<dbReference type="AlphaFoldDB" id="A0A6G1GD42"/>
<dbReference type="InterPro" id="IPR002562">
    <property type="entry name" value="3'-5'_exonuclease_dom"/>
</dbReference>
<evidence type="ECO:0000259" key="2">
    <source>
        <dbReference type="SMART" id="SM00474"/>
    </source>
</evidence>
<accession>A0A6G1GD42</accession>
<reference evidence="5" key="2">
    <citation type="submission" date="2020-04" db="EMBL/GenBank/DDBJ databases">
        <authorList>
            <consortium name="NCBI Genome Project"/>
        </authorList>
    </citation>
    <scope>NUCLEOTIDE SEQUENCE</scope>
    <source>
        <strain evidence="5">CBS 781.70</strain>
    </source>
</reference>
<feature type="non-terminal residue" evidence="3">
    <location>
        <position position="1"/>
    </location>
</feature>
<dbReference type="OrthoDB" id="1920326at2759"/>
<dbReference type="PANTHER" id="PTHR47765">
    <property type="entry name" value="3'-5' EXONUCLEASE DOMAIN-CONTAINING PROTEIN"/>
    <property type="match status" value="1"/>
</dbReference>
<dbReference type="GO" id="GO:0006139">
    <property type="term" value="P:nucleobase-containing compound metabolic process"/>
    <property type="evidence" value="ECO:0007669"/>
    <property type="project" value="InterPro"/>
</dbReference>
<evidence type="ECO:0000313" key="4">
    <source>
        <dbReference type="Proteomes" id="UP000504638"/>
    </source>
</evidence>
<feature type="region of interest" description="Disordered" evidence="1">
    <location>
        <begin position="267"/>
        <end position="286"/>
    </location>
</feature>
<evidence type="ECO:0000313" key="3">
    <source>
        <dbReference type="EMBL" id="KAF1815988.1"/>
    </source>
</evidence>
<proteinExistence type="predicted"/>
<dbReference type="EMBL" id="ML975151">
    <property type="protein sequence ID" value="KAF1815988.1"/>
    <property type="molecule type" value="Genomic_DNA"/>
</dbReference>
<reference evidence="3 5" key="1">
    <citation type="submission" date="2020-01" db="EMBL/GenBank/DDBJ databases">
        <authorList>
            <consortium name="DOE Joint Genome Institute"/>
            <person name="Haridas S."/>
            <person name="Albert R."/>
            <person name="Binder M."/>
            <person name="Bloem J."/>
            <person name="Labutti K."/>
            <person name="Salamov A."/>
            <person name="Andreopoulos B."/>
            <person name="Baker S.E."/>
            <person name="Barry K."/>
            <person name="Bills G."/>
            <person name="Bluhm B.H."/>
            <person name="Cannon C."/>
            <person name="Castanera R."/>
            <person name="Culley D.E."/>
            <person name="Daum C."/>
            <person name="Ezra D."/>
            <person name="Gonzalez J.B."/>
            <person name="Henrissat B."/>
            <person name="Kuo A."/>
            <person name="Liang C."/>
            <person name="Lipzen A."/>
            <person name="Lutzoni F."/>
            <person name="Magnuson J."/>
            <person name="Mondo S."/>
            <person name="Nolan M."/>
            <person name="Ohm R."/>
            <person name="Pangilinan J."/>
            <person name="Park H.-J."/>
            <person name="Ramirez L."/>
            <person name="Alfaro M."/>
            <person name="Sun H."/>
            <person name="Tritt A."/>
            <person name="Yoshinaga Y."/>
            <person name="Zwiers L.-H."/>
            <person name="Turgeon B.G."/>
            <person name="Goodwin S.B."/>
            <person name="Spatafora J.W."/>
            <person name="Crous P.W."/>
            <person name="Grigoriev I.V."/>
        </authorList>
    </citation>
    <scope>NUCLEOTIDE SEQUENCE</scope>
    <source>
        <strain evidence="3 5">CBS 781.70</strain>
    </source>
</reference>
<feature type="compositionally biased region" description="Acidic residues" evidence="1">
    <location>
        <begin position="239"/>
        <end position="251"/>
    </location>
</feature>
<dbReference type="InterPro" id="IPR036397">
    <property type="entry name" value="RNaseH_sf"/>
</dbReference>
<reference evidence="5" key="3">
    <citation type="submission" date="2025-04" db="UniProtKB">
        <authorList>
            <consortium name="RefSeq"/>
        </authorList>
    </citation>
    <scope>IDENTIFICATION</scope>
    <source>
        <strain evidence="5">CBS 781.70</strain>
    </source>
</reference>
<dbReference type="CDD" id="cd06141">
    <property type="entry name" value="WRN_exo"/>
    <property type="match status" value="1"/>
</dbReference>
<dbReference type="RefSeq" id="XP_033537619.1">
    <property type="nucleotide sequence ID" value="XM_033676042.1"/>
</dbReference>
<dbReference type="Gene3D" id="3.30.420.10">
    <property type="entry name" value="Ribonuclease H-like superfamily/Ribonuclease H"/>
    <property type="match status" value="1"/>
</dbReference>
<dbReference type="GO" id="GO:0008408">
    <property type="term" value="F:3'-5' exonuclease activity"/>
    <property type="evidence" value="ECO:0007669"/>
    <property type="project" value="InterPro"/>
</dbReference>
<evidence type="ECO:0000256" key="1">
    <source>
        <dbReference type="SAM" id="MobiDB-lite"/>
    </source>
</evidence>
<feature type="region of interest" description="Disordered" evidence="1">
    <location>
        <begin position="228"/>
        <end position="255"/>
    </location>
</feature>
<dbReference type="GO" id="GO:0003676">
    <property type="term" value="F:nucleic acid binding"/>
    <property type="evidence" value="ECO:0007669"/>
    <property type="project" value="InterPro"/>
</dbReference>
<gene>
    <name evidence="3 5" type="ORF">P152DRAFT_390404</name>
</gene>
<organism evidence="3">
    <name type="scientific">Eremomyces bilateralis CBS 781.70</name>
    <dbReference type="NCBI Taxonomy" id="1392243"/>
    <lineage>
        <taxon>Eukaryota</taxon>
        <taxon>Fungi</taxon>
        <taxon>Dikarya</taxon>
        <taxon>Ascomycota</taxon>
        <taxon>Pezizomycotina</taxon>
        <taxon>Dothideomycetes</taxon>
        <taxon>Dothideomycetes incertae sedis</taxon>
        <taxon>Eremomycetales</taxon>
        <taxon>Eremomycetaceae</taxon>
        <taxon>Eremomyces</taxon>
    </lineage>
</organism>
<keyword evidence="4" id="KW-1185">Reference proteome</keyword>
<dbReference type="InterPro" id="IPR012337">
    <property type="entry name" value="RNaseH-like_sf"/>
</dbReference>
<evidence type="ECO:0000313" key="5">
    <source>
        <dbReference type="RefSeq" id="XP_033537619.1"/>
    </source>
</evidence>
<dbReference type="SUPFAM" id="SSF53098">
    <property type="entry name" value="Ribonuclease H-like"/>
    <property type="match status" value="1"/>
</dbReference>
<dbReference type="PANTHER" id="PTHR47765:SF2">
    <property type="entry name" value="EXONUCLEASE MUT-7 HOMOLOG"/>
    <property type="match status" value="1"/>
</dbReference>
<feature type="domain" description="3'-5' exonuclease" evidence="2">
    <location>
        <begin position="18"/>
        <end position="206"/>
    </location>
</feature>
<protein>
    <submittedName>
        <fullName evidence="3 5">Ribonuclease H-like protein</fullName>
    </submittedName>
</protein>
<dbReference type="GeneID" id="54416612"/>
<dbReference type="Proteomes" id="UP000504638">
    <property type="component" value="Unplaced"/>
</dbReference>
<name>A0A6G1GD42_9PEZI</name>
<dbReference type="SMART" id="SM00474">
    <property type="entry name" value="35EXOc"/>
    <property type="match status" value="1"/>
</dbReference>
<sequence length="397" mass="44401">SYWRHKLYKGPQGQPVLVHYCRSRETTEREATLFATKPVLGFDIEWQLWAGPSSGIKANVALIQLACEDHIGLFHIALHRGETAEELIGPVLKGILENPAIIKTGVNIRGDSTRLAKSLNVEMQGLFELSHIYRLVTFGVDSRQLVNKRLVSLSHQVEDIMGLPLHKGDVRTSNWKEPLSSEQATYAASDAYAGFQLFYALEARRMKMDPRPPRPHLAELNLPIQLPEGLEPANIPLPESDEEVEESEDGDSDARCESKVRGCADREVAPFPPEPFDNAKPSGPNGRVRQDVHVGAELKSADDWISNYSNALPNGQTLKSSRSALRAYVLWHVSGMEPAKVASVLRQPPLKVATVCTYILESTKAENLEYDKGRLENVLREGIPENLWWRYKQLLGD</sequence>